<proteinExistence type="predicted"/>
<dbReference type="RefSeq" id="WP_267777458.1">
    <property type="nucleotide sequence ID" value="NZ_JAPNKE010000002.1"/>
</dbReference>
<accession>A0A9X3F010</accession>
<sequence length="316" mass="33130">MPEALVIPGLVAIDPHVWEGRGQAEIVLGPLAGKATRFELSDTKGERWLVPREVAAGRGLRLPEQHPALAGYPRLRARLAEAALVRVDEAGRLAGATRDAAICLGYHRGVGGGNLEVSLDGSTRGFSAENAGLLRQVVGASDDEDAAWSVSIDVVYDRVLRALTDGKYSLYDVDLAEFAARVAEPAFAAFEAELAEIDAMAGERRPLAESLLAALAAATGDAAELPGGYAARRVEAPAFTLRPGGDVTVIGGPVAVPASARWFVADVEDFTPPSRKARRGQAIARQQAEARRSAATPWLLAGGSLLALVLALAARC</sequence>
<dbReference type="Proteomes" id="UP001150924">
    <property type="component" value="Unassembled WGS sequence"/>
</dbReference>
<reference evidence="1" key="1">
    <citation type="submission" date="2022-11" db="EMBL/GenBank/DDBJ databases">
        <title>Minimal conservation of predation-associated metabolite biosynthetic gene clusters underscores biosynthetic potential of Myxococcota including descriptions for ten novel species: Archangium lansinium sp. nov., Myxococcus landrumus sp. nov., Nannocystis bai.</title>
        <authorList>
            <person name="Ahearne A."/>
            <person name="Stevens C."/>
            <person name="Phillips K."/>
        </authorList>
    </citation>
    <scope>NUCLEOTIDE SEQUENCE</scope>
    <source>
        <strain evidence="1">Na p29</strain>
    </source>
</reference>
<name>A0A9X3F010_9BACT</name>
<comment type="caution">
    <text evidence="1">The sequence shown here is derived from an EMBL/GenBank/DDBJ whole genome shotgun (WGS) entry which is preliminary data.</text>
</comment>
<protein>
    <submittedName>
        <fullName evidence="1">Uncharacterized protein</fullName>
    </submittedName>
</protein>
<keyword evidence="2" id="KW-1185">Reference proteome</keyword>
<evidence type="ECO:0000313" key="2">
    <source>
        <dbReference type="Proteomes" id="UP001150924"/>
    </source>
</evidence>
<gene>
    <name evidence="1" type="ORF">OV079_49715</name>
</gene>
<evidence type="ECO:0000313" key="1">
    <source>
        <dbReference type="EMBL" id="MCY1013477.1"/>
    </source>
</evidence>
<dbReference type="EMBL" id="JAPNKE010000002">
    <property type="protein sequence ID" value="MCY1013477.1"/>
    <property type="molecule type" value="Genomic_DNA"/>
</dbReference>
<dbReference type="AlphaFoldDB" id="A0A9X3F010"/>
<organism evidence="1 2">
    <name type="scientific">Nannocystis pusilla</name>
    <dbReference type="NCBI Taxonomy" id="889268"/>
    <lineage>
        <taxon>Bacteria</taxon>
        <taxon>Pseudomonadati</taxon>
        <taxon>Myxococcota</taxon>
        <taxon>Polyangia</taxon>
        <taxon>Nannocystales</taxon>
        <taxon>Nannocystaceae</taxon>
        <taxon>Nannocystis</taxon>
    </lineage>
</organism>